<dbReference type="NCBIfam" id="TIGR00054">
    <property type="entry name" value="RIP metalloprotease RseP"/>
    <property type="match status" value="1"/>
</dbReference>
<evidence type="ECO:0000256" key="8">
    <source>
        <dbReference type="ARBA" id="ARBA00022989"/>
    </source>
</evidence>
<dbReference type="EMBL" id="QUNR01000003">
    <property type="protein sequence ID" value="REH37894.1"/>
    <property type="molecule type" value="Genomic_DNA"/>
</dbReference>
<dbReference type="Pfam" id="PF02163">
    <property type="entry name" value="Peptidase_M50"/>
    <property type="match status" value="1"/>
</dbReference>
<sequence>MSILTIVLAGILVLGPLIAIHEFGHFWVARRCGVQVLTFSIGFGPAIWRRTARDGVEYRLSAIPLGGYVRMLDEREGEVPEALQARAFNRQSVWARMAIVAAGPAINLLLAVLLYWVLFMQGDGGLKPIVGRVLPDSPAAMAGVQPGDELLRIGGRSVNNWESSTYALIDHMGESGALTLEVRPSGATSAQQLTLQLNQYLSSSDADPYRELGMMPWTPVMPPVIGVVQPGSPADRAGLQAGDRILRIDGQAIAQWAEIVEAIVASPDNAMTWDLVRANETFVLTVTPELDRSAMSGSRGRLGIGVVEAPVDIPAHYRRNANLGPIDALTAAVTKTGHLISLSLSSLGKMVTGLIGVDALSGPITIVKVAGQTADIGWQAMLGFMALLSVSLGVLNLLPIPVLDGGHLLYYAIEAVWRRPLPEAVQQLGLRIGVVIMGSVMLLAILNDIRRLF</sequence>
<evidence type="ECO:0000256" key="7">
    <source>
        <dbReference type="ARBA" id="ARBA00022833"/>
    </source>
</evidence>
<keyword evidence="9 11" id="KW-0482">Metalloprotease</keyword>
<gene>
    <name evidence="13" type="ORF">DFR26_1678</name>
</gene>
<evidence type="ECO:0000256" key="2">
    <source>
        <dbReference type="ARBA" id="ARBA00004141"/>
    </source>
</evidence>
<evidence type="ECO:0000256" key="6">
    <source>
        <dbReference type="ARBA" id="ARBA00022801"/>
    </source>
</evidence>
<dbReference type="SMART" id="SM00228">
    <property type="entry name" value="PDZ"/>
    <property type="match status" value="2"/>
</dbReference>
<dbReference type="CDD" id="cd23081">
    <property type="entry name" value="cpPDZ_EcRseP-like"/>
    <property type="match status" value="1"/>
</dbReference>
<keyword evidence="7 11" id="KW-0862">Zinc</keyword>
<dbReference type="InterPro" id="IPR008915">
    <property type="entry name" value="Peptidase_M50"/>
</dbReference>
<organism evidence="13 14">
    <name type="scientific">Paraperlucidibaca baekdonensis</name>
    <dbReference type="NCBI Taxonomy" id="748120"/>
    <lineage>
        <taxon>Bacteria</taxon>
        <taxon>Pseudomonadati</taxon>
        <taxon>Pseudomonadota</taxon>
        <taxon>Gammaproteobacteria</taxon>
        <taxon>Moraxellales</taxon>
        <taxon>Moraxellaceae</taxon>
        <taxon>Paraperlucidibaca</taxon>
    </lineage>
</organism>
<dbReference type="Pfam" id="PF17820">
    <property type="entry name" value="PDZ_6"/>
    <property type="match status" value="2"/>
</dbReference>
<evidence type="ECO:0000256" key="5">
    <source>
        <dbReference type="ARBA" id="ARBA00022692"/>
    </source>
</evidence>
<dbReference type="PROSITE" id="PS50106">
    <property type="entry name" value="PDZ"/>
    <property type="match status" value="2"/>
</dbReference>
<evidence type="ECO:0000259" key="12">
    <source>
        <dbReference type="PROSITE" id="PS50106"/>
    </source>
</evidence>
<feature type="transmembrane region" description="Helical" evidence="11">
    <location>
        <begin position="93"/>
        <end position="118"/>
    </location>
</feature>
<dbReference type="Gene3D" id="2.30.42.10">
    <property type="match status" value="2"/>
</dbReference>
<keyword evidence="8 11" id="KW-1133">Transmembrane helix</keyword>
<evidence type="ECO:0000256" key="10">
    <source>
        <dbReference type="ARBA" id="ARBA00023136"/>
    </source>
</evidence>
<proteinExistence type="inferred from homology"/>
<evidence type="ECO:0000313" key="13">
    <source>
        <dbReference type="EMBL" id="REH37894.1"/>
    </source>
</evidence>
<dbReference type="PANTHER" id="PTHR42837">
    <property type="entry name" value="REGULATOR OF SIGMA-E PROTEASE RSEP"/>
    <property type="match status" value="1"/>
</dbReference>
<evidence type="ECO:0000256" key="4">
    <source>
        <dbReference type="ARBA" id="ARBA00022670"/>
    </source>
</evidence>
<dbReference type="GO" id="GO:0006508">
    <property type="term" value="P:proteolysis"/>
    <property type="evidence" value="ECO:0007669"/>
    <property type="project" value="UniProtKB-KW"/>
</dbReference>
<keyword evidence="6 11" id="KW-0378">Hydrolase</keyword>
<evidence type="ECO:0000256" key="1">
    <source>
        <dbReference type="ARBA" id="ARBA00001947"/>
    </source>
</evidence>
<dbReference type="InterPro" id="IPR036034">
    <property type="entry name" value="PDZ_sf"/>
</dbReference>
<dbReference type="PANTHER" id="PTHR42837:SF2">
    <property type="entry name" value="MEMBRANE METALLOPROTEASE ARASP2, CHLOROPLASTIC-RELATED"/>
    <property type="match status" value="1"/>
</dbReference>
<dbReference type="GO" id="GO:0046872">
    <property type="term" value="F:metal ion binding"/>
    <property type="evidence" value="ECO:0007669"/>
    <property type="project" value="UniProtKB-KW"/>
</dbReference>
<dbReference type="AlphaFoldDB" id="A0A3E0H4Y4"/>
<comment type="cofactor">
    <cofactor evidence="1 11">
        <name>Zn(2+)</name>
        <dbReference type="ChEBI" id="CHEBI:29105"/>
    </cofactor>
</comment>
<dbReference type="RefSeq" id="WP_116208487.1">
    <property type="nucleotide sequence ID" value="NZ_QUNR01000003.1"/>
</dbReference>
<comment type="caution">
    <text evidence="13">The sequence shown here is derived from an EMBL/GenBank/DDBJ whole genome shotgun (WGS) entry which is preliminary data.</text>
</comment>
<feature type="domain" description="PDZ" evidence="12">
    <location>
        <begin position="224"/>
        <end position="253"/>
    </location>
</feature>
<dbReference type="EC" id="3.4.24.-" evidence="11"/>
<dbReference type="Proteomes" id="UP000256774">
    <property type="component" value="Unassembled WGS sequence"/>
</dbReference>
<dbReference type="InterPro" id="IPR004387">
    <property type="entry name" value="Pept_M50_Zn"/>
</dbReference>
<dbReference type="GO" id="GO:0016020">
    <property type="term" value="C:membrane"/>
    <property type="evidence" value="ECO:0007669"/>
    <property type="project" value="UniProtKB-SubCell"/>
</dbReference>
<dbReference type="CDD" id="cd06163">
    <property type="entry name" value="S2P-M50_PDZ_RseP-like"/>
    <property type="match status" value="2"/>
</dbReference>
<dbReference type="InterPro" id="IPR041489">
    <property type="entry name" value="PDZ_6"/>
</dbReference>
<dbReference type="InterPro" id="IPR001478">
    <property type="entry name" value="PDZ"/>
</dbReference>
<evidence type="ECO:0000313" key="14">
    <source>
        <dbReference type="Proteomes" id="UP000256774"/>
    </source>
</evidence>
<accession>A0A3E0H4Y4</accession>
<protein>
    <recommendedName>
        <fullName evidence="11">Zinc metalloprotease</fullName>
        <ecNumber evidence="11">3.4.24.-</ecNumber>
    </recommendedName>
</protein>
<comment type="subcellular location">
    <subcellularLocation>
        <location evidence="2">Membrane</location>
        <topology evidence="2">Multi-pass membrane protein</topology>
    </subcellularLocation>
</comment>
<feature type="transmembrane region" description="Helical" evidence="11">
    <location>
        <begin position="428"/>
        <end position="446"/>
    </location>
</feature>
<feature type="transmembrane region" description="Helical" evidence="11">
    <location>
        <begin position="380"/>
        <end position="400"/>
    </location>
</feature>
<dbReference type="OrthoDB" id="9782003at2"/>
<keyword evidence="5 11" id="KW-0812">Transmembrane</keyword>
<keyword evidence="11" id="KW-0479">Metal-binding</keyword>
<comment type="similarity">
    <text evidence="3 11">Belongs to the peptidase M50B family.</text>
</comment>
<keyword evidence="4 13" id="KW-0645">Protease</keyword>
<reference evidence="13 14" key="1">
    <citation type="submission" date="2018-08" db="EMBL/GenBank/DDBJ databases">
        <title>Genomic Encyclopedia of Type Strains, Phase IV (KMG-IV): sequencing the most valuable type-strain genomes for metagenomic binning, comparative biology and taxonomic classification.</title>
        <authorList>
            <person name="Goeker M."/>
        </authorList>
    </citation>
    <scope>NUCLEOTIDE SEQUENCE [LARGE SCALE GENOMIC DNA]</scope>
    <source>
        <strain evidence="13 14">DSM 26022</strain>
    </source>
</reference>
<evidence type="ECO:0000256" key="11">
    <source>
        <dbReference type="RuleBase" id="RU362031"/>
    </source>
</evidence>
<name>A0A3E0H4Y4_9GAMM</name>
<feature type="domain" description="PDZ" evidence="12">
    <location>
        <begin position="129"/>
        <end position="160"/>
    </location>
</feature>
<dbReference type="GO" id="GO:0004222">
    <property type="term" value="F:metalloendopeptidase activity"/>
    <property type="evidence" value="ECO:0007669"/>
    <property type="project" value="InterPro"/>
</dbReference>
<evidence type="ECO:0000256" key="3">
    <source>
        <dbReference type="ARBA" id="ARBA00007931"/>
    </source>
</evidence>
<dbReference type="SUPFAM" id="SSF50156">
    <property type="entry name" value="PDZ domain-like"/>
    <property type="match status" value="2"/>
</dbReference>
<evidence type="ECO:0000256" key="9">
    <source>
        <dbReference type="ARBA" id="ARBA00023049"/>
    </source>
</evidence>
<keyword evidence="10 11" id="KW-0472">Membrane</keyword>
<keyword evidence="14" id="KW-1185">Reference proteome</keyword>